<reference evidence="1 2" key="1">
    <citation type="journal article" date="2012" name="BMC Genomics">
        <title>Comparative genomics of the white-rot fungi, Phanerochaete carnosa and P. chrysosporium, to elucidate the genetic basis of the distinct wood types they colonize.</title>
        <authorList>
            <person name="Suzuki H."/>
            <person name="MacDonald J."/>
            <person name="Syed K."/>
            <person name="Salamov A."/>
            <person name="Hori C."/>
            <person name="Aerts A."/>
            <person name="Henrissat B."/>
            <person name="Wiebenga A."/>
            <person name="vanKuyk P.A."/>
            <person name="Barry K."/>
            <person name="Lindquist E."/>
            <person name="LaButti K."/>
            <person name="Lapidus A."/>
            <person name="Lucas S."/>
            <person name="Coutinho P."/>
            <person name="Gong Y."/>
            <person name="Samejima M."/>
            <person name="Mahadevan R."/>
            <person name="Abou-Zaid M."/>
            <person name="de Vries R.P."/>
            <person name="Igarashi K."/>
            <person name="Yadav J.S."/>
            <person name="Grigoriev I.V."/>
            <person name="Master E.R."/>
        </authorList>
    </citation>
    <scope>NUCLEOTIDE SEQUENCE [LARGE SCALE GENOMIC DNA]</scope>
    <source>
        <strain evidence="1 2">HHB-10118-sp</strain>
    </source>
</reference>
<dbReference type="SUPFAM" id="SSF52047">
    <property type="entry name" value="RNI-like"/>
    <property type="match status" value="1"/>
</dbReference>
<dbReference type="AlphaFoldDB" id="K5WHV8"/>
<evidence type="ECO:0000313" key="1">
    <source>
        <dbReference type="EMBL" id="EKM58935.1"/>
    </source>
</evidence>
<accession>K5WHV8</accession>
<dbReference type="HOGENOM" id="CLU_021164_0_2_1"/>
<dbReference type="Proteomes" id="UP000008370">
    <property type="component" value="Unassembled WGS sequence"/>
</dbReference>
<proteinExistence type="predicted"/>
<evidence type="ECO:0008006" key="3">
    <source>
        <dbReference type="Google" id="ProtNLM"/>
    </source>
</evidence>
<dbReference type="OrthoDB" id="2804406at2759"/>
<dbReference type="EMBL" id="JH930469">
    <property type="protein sequence ID" value="EKM58935.1"/>
    <property type="molecule type" value="Genomic_DNA"/>
</dbReference>
<keyword evidence="2" id="KW-1185">Reference proteome</keyword>
<dbReference type="KEGG" id="pco:PHACADRAFT_180979"/>
<protein>
    <recommendedName>
        <fullName evidence="3">F-box domain-containing protein</fullName>
    </recommendedName>
</protein>
<sequence>MHGLFSNADVVRDILDLLPKTSLTALASTCKVFSDPALDRLWHTMQSLIPLCQCLPSRLCNFLPDRGLTYVETPITTDDRARFDIHAARIKVVDLQKGAEPMKEVSRLLQGLLVSLPPGRRLLPNLQDIRIHLLSTESHDGDDMPFLIYVLALLSPSIVRFSAFPGSAPRTTLMLGYMQLLCPDVQELCITELRCDVSSMLACFHALKVVNLCSSGVEKEVLAGDSLKAFGTLPCLHSFSTNFKFAAASYKTHFPLQSNYFPALETLVMHDVTDVLAFGTFMQDICSTSPRLATIEVRYTLHGEKSMHGSQVSSLARGLSAHTSLEHVKLFCLSLRPRVEVEDLNDLDALTRLRTINLINVLPPRSVTDTSVNDITRMWSNLEVLTVYITSGEDSKCTLAALSKLATNCPRLYFVRLPINYASVPPILEDAPLLPRRENTLQLLIRPPANIEENQELSIAEYLSAVYPNINLHIAESTLDSSTVQSWENVKLRIALLEKVRSLERRRIRETSAE</sequence>
<dbReference type="Gene3D" id="3.80.10.10">
    <property type="entry name" value="Ribonuclease Inhibitor"/>
    <property type="match status" value="1"/>
</dbReference>
<evidence type="ECO:0000313" key="2">
    <source>
        <dbReference type="Proteomes" id="UP000008370"/>
    </source>
</evidence>
<dbReference type="RefSeq" id="XP_007391523.1">
    <property type="nucleotide sequence ID" value="XM_007391461.1"/>
</dbReference>
<name>K5WHV8_PHACS</name>
<dbReference type="InParanoid" id="K5WHV8"/>
<dbReference type="InterPro" id="IPR032675">
    <property type="entry name" value="LRR_dom_sf"/>
</dbReference>
<organism evidence="1 2">
    <name type="scientific">Phanerochaete carnosa (strain HHB-10118-sp)</name>
    <name type="common">White-rot fungus</name>
    <name type="synonym">Peniophora carnosa</name>
    <dbReference type="NCBI Taxonomy" id="650164"/>
    <lineage>
        <taxon>Eukaryota</taxon>
        <taxon>Fungi</taxon>
        <taxon>Dikarya</taxon>
        <taxon>Basidiomycota</taxon>
        <taxon>Agaricomycotina</taxon>
        <taxon>Agaricomycetes</taxon>
        <taxon>Polyporales</taxon>
        <taxon>Phanerochaetaceae</taxon>
        <taxon>Phanerochaete</taxon>
    </lineage>
</organism>
<dbReference type="GeneID" id="18909988"/>
<gene>
    <name evidence="1" type="ORF">PHACADRAFT_180979</name>
</gene>